<dbReference type="PROSITE" id="PS50405">
    <property type="entry name" value="GST_CTER"/>
    <property type="match status" value="1"/>
</dbReference>
<dbReference type="Pfam" id="PF13409">
    <property type="entry name" value="GST_N_2"/>
    <property type="match status" value="1"/>
</dbReference>
<comment type="similarity">
    <text evidence="1">Belongs to the GST superfamily. Zeta family.</text>
</comment>
<feature type="domain" description="GST C-terminal" evidence="3">
    <location>
        <begin position="86"/>
        <end position="212"/>
    </location>
</feature>
<dbReference type="GO" id="GO:0006559">
    <property type="term" value="P:L-phenylalanine catabolic process"/>
    <property type="evidence" value="ECO:0007669"/>
    <property type="project" value="TreeGrafter"/>
</dbReference>
<evidence type="ECO:0000259" key="2">
    <source>
        <dbReference type="PROSITE" id="PS50404"/>
    </source>
</evidence>
<dbReference type="GO" id="GO:0006749">
    <property type="term" value="P:glutathione metabolic process"/>
    <property type="evidence" value="ECO:0007669"/>
    <property type="project" value="TreeGrafter"/>
</dbReference>
<keyword evidence="4" id="KW-0413">Isomerase</keyword>
<dbReference type="InterPro" id="IPR004045">
    <property type="entry name" value="Glutathione_S-Trfase_N"/>
</dbReference>
<dbReference type="InterPro" id="IPR005955">
    <property type="entry name" value="GST_Zeta"/>
</dbReference>
<evidence type="ECO:0000259" key="3">
    <source>
        <dbReference type="PROSITE" id="PS50405"/>
    </source>
</evidence>
<dbReference type="Proteomes" id="UP000295554">
    <property type="component" value="Unassembled WGS sequence"/>
</dbReference>
<dbReference type="GO" id="GO:0004364">
    <property type="term" value="F:glutathione transferase activity"/>
    <property type="evidence" value="ECO:0007669"/>
    <property type="project" value="TreeGrafter"/>
</dbReference>
<dbReference type="InterPro" id="IPR010987">
    <property type="entry name" value="Glutathione-S-Trfase_C-like"/>
</dbReference>
<sequence length="212" mass="23974">MELYSYYRSSAAFRVRIVLNIKGLDYGYLPVNLLQSEQKGEDYLAHNPQGLVPALQLDSGEVLTQSVAILEWLEESYPEPALLPEDPLQRARIRSMVNSICCDVHPLCNIAVTNYLKANYQADEEAVHNWYTTWMHRSFSPIEQQLAANNSTYSFGEAPCMADVLLVPQLFNARRFAIALDEFPHLQRVVDNCLELPAFAAAAPDRQPDTPE</sequence>
<dbReference type="InterPro" id="IPR034333">
    <property type="entry name" value="GST_Zeta_N"/>
</dbReference>
<dbReference type="GO" id="GO:0016034">
    <property type="term" value="F:maleylacetoacetate isomerase activity"/>
    <property type="evidence" value="ECO:0007669"/>
    <property type="project" value="UniProtKB-EC"/>
</dbReference>
<evidence type="ECO:0000313" key="4">
    <source>
        <dbReference type="EMBL" id="TDG14123.1"/>
    </source>
</evidence>
<dbReference type="EC" id="5.2.1.2" evidence="4"/>
<dbReference type="CDD" id="cd03042">
    <property type="entry name" value="GST_N_Zeta"/>
    <property type="match status" value="1"/>
</dbReference>
<dbReference type="InterPro" id="IPR004046">
    <property type="entry name" value="GST_C"/>
</dbReference>
<comment type="caution">
    <text evidence="4">The sequence shown here is derived from an EMBL/GenBank/DDBJ whole genome shotgun (WGS) entry which is preliminary data.</text>
</comment>
<dbReference type="SFLD" id="SFLDS00019">
    <property type="entry name" value="Glutathione_Transferase_(cytos"/>
    <property type="match status" value="1"/>
</dbReference>
<evidence type="ECO:0000313" key="5">
    <source>
        <dbReference type="Proteomes" id="UP000295554"/>
    </source>
</evidence>
<dbReference type="NCBIfam" id="TIGR01262">
    <property type="entry name" value="maiA"/>
    <property type="match status" value="1"/>
</dbReference>
<dbReference type="Pfam" id="PF00043">
    <property type="entry name" value="GST_C"/>
    <property type="match status" value="1"/>
</dbReference>
<dbReference type="Gene3D" id="1.20.1050.10">
    <property type="match status" value="1"/>
</dbReference>
<dbReference type="PROSITE" id="PS50404">
    <property type="entry name" value="GST_NTER"/>
    <property type="match status" value="1"/>
</dbReference>
<keyword evidence="5" id="KW-1185">Reference proteome</keyword>
<proteinExistence type="inferred from homology"/>
<name>A0A4R5LT56_9GAMM</name>
<dbReference type="GO" id="GO:0005737">
    <property type="term" value="C:cytoplasm"/>
    <property type="evidence" value="ECO:0007669"/>
    <property type="project" value="InterPro"/>
</dbReference>
<dbReference type="RefSeq" id="WP_133212773.1">
    <property type="nucleotide sequence ID" value="NZ_SMSE01000002.1"/>
</dbReference>
<dbReference type="Gene3D" id="3.40.30.10">
    <property type="entry name" value="Glutaredoxin"/>
    <property type="match status" value="1"/>
</dbReference>
<dbReference type="CDD" id="cd03191">
    <property type="entry name" value="GST_C_Zeta"/>
    <property type="match status" value="1"/>
</dbReference>
<gene>
    <name evidence="4" type="primary">maiA</name>
    <name evidence="4" type="ORF">E2F43_11635</name>
</gene>
<dbReference type="PANTHER" id="PTHR42673:SF21">
    <property type="entry name" value="GLUTATHIONE S-TRANSFERASE YFCF"/>
    <property type="match status" value="1"/>
</dbReference>
<dbReference type="InterPro" id="IPR036249">
    <property type="entry name" value="Thioredoxin-like_sf"/>
</dbReference>
<feature type="domain" description="GST N-terminal" evidence="2">
    <location>
        <begin position="1"/>
        <end position="81"/>
    </location>
</feature>
<dbReference type="AlphaFoldDB" id="A0A4R5LT56"/>
<dbReference type="OrthoDB" id="509852at2"/>
<dbReference type="InterPro" id="IPR036282">
    <property type="entry name" value="Glutathione-S-Trfase_C_sf"/>
</dbReference>
<dbReference type="SUPFAM" id="SSF47616">
    <property type="entry name" value="GST C-terminal domain-like"/>
    <property type="match status" value="1"/>
</dbReference>
<reference evidence="4 5" key="1">
    <citation type="submission" date="2019-03" db="EMBL/GenBank/DDBJ databases">
        <title>Seongchinamella monodicae gen. nov., sp. nov., a novel member of the Gammaproteobacteria isolated from a tidal mudflat of beach.</title>
        <authorList>
            <person name="Yang H.G."/>
            <person name="Kang J.W."/>
            <person name="Lee S.D."/>
        </authorList>
    </citation>
    <scope>NUCLEOTIDE SEQUENCE [LARGE SCALE GENOMIC DNA]</scope>
    <source>
        <strain evidence="4 5">GH4-78</strain>
    </source>
</reference>
<accession>A0A4R5LT56</accession>
<protein>
    <submittedName>
        <fullName evidence="4">Maleylacetoacetate isomerase</fullName>
        <ecNumber evidence="4">5.2.1.2</ecNumber>
    </submittedName>
</protein>
<evidence type="ECO:0000256" key="1">
    <source>
        <dbReference type="ARBA" id="ARBA00010007"/>
    </source>
</evidence>
<dbReference type="InterPro" id="IPR034330">
    <property type="entry name" value="GST_Zeta_C"/>
</dbReference>
<dbReference type="SFLD" id="SFLDG00358">
    <property type="entry name" value="Main_(cytGST)"/>
    <property type="match status" value="1"/>
</dbReference>
<organism evidence="4 5">
    <name type="scientific">Seongchinamella unica</name>
    <dbReference type="NCBI Taxonomy" id="2547392"/>
    <lineage>
        <taxon>Bacteria</taxon>
        <taxon>Pseudomonadati</taxon>
        <taxon>Pseudomonadota</taxon>
        <taxon>Gammaproteobacteria</taxon>
        <taxon>Cellvibrionales</taxon>
        <taxon>Halieaceae</taxon>
        <taxon>Seongchinamella</taxon>
    </lineage>
</organism>
<dbReference type="SUPFAM" id="SSF52833">
    <property type="entry name" value="Thioredoxin-like"/>
    <property type="match status" value="1"/>
</dbReference>
<dbReference type="EMBL" id="SMSE01000002">
    <property type="protein sequence ID" value="TDG14123.1"/>
    <property type="molecule type" value="Genomic_DNA"/>
</dbReference>
<dbReference type="InterPro" id="IPR040079">
    <property type="entry name" value="Glutathione_S-Trfase"/>
</dbReference>
<dbReference type="PANTHER" id="PTHR42673">
    <property type="entry name" value="MALEYLACETOACETATE ISOMERASE"/>
    <property type="match status" value="1"/>
</dbReference>